<proteinExistence type="predicted"/>
<dbReference type="RefSeq" id="WP_128228599.1">
    <property type="nucleotide sequence ID" value="NZ_SACR01000003.1"/>
</dbReference>
<comment type="caution">
    <text evidence="4">The sequence shown here is derived from an EMBL/GenBank/DDBJ whole genome shotgun (WGS) entry which is preliminary data.</text>
</comment>
<feature type="compositionally biased region" description="Basic and acidic residues" evidence="1">
    <location>
        <begin position="171"/>
        <end position="180"/>
    </location>
</feature>
<evidence type="ECO:0000313" key="4">
    <source>
        <dbReference type="EMBL" id="RVU46233.1"/>
    </source>
</evidence>
<keyword evidence="5" id="KW-1185">Reference proteome</keyword>
<dbReference type="Pfam" id="PF13511">
    <property type="entry name" value="DUF4124"/>
    <property type="match status" value="1"/>
</dbReference>
<evidence type="ECO:0000256" key="1">
    <source>
        <dbReference type="SAM" id="MobiDB-lite"/>
    </source>
</evidence>
<dbReference type="AlphaFoldDB" id="A0A437RHI0"/>
<feature type="domain" description="DUF4124" evidence="3">
    <location>
        <begin position="32"/>
        <end position="100"/>
    </location>
</feature>
<feature type="compositionally biased region" description="Low complexity" evidence="1">
    <location>
        <begin position="89"/>
        <end position="105"/>
    </location>
</feature>
<feature type="signal peptide" evidence="2">
    <location>
        <begin position="1"/>
        <end position="44"/>
    </location>
</feature>
<gene>
    <name evidence="4" type="ORF">EOE66_10280</name>
</gene>
<dbReference type="EMBL" id="SACR01000003">
    <property type="protein sequence ID" value="RVU46233.1"/>
    <property type="molecule type" value="Genomic_DNA"/>
</dbReference>
<evidence type="ECO:0000256" key="2">
    <source>
        <dbReference type="SAM" id="SignalP"/>
    </source>
</evidence>
<protein>
    <submittedName>
        <fullName evidence="4">DUF4124 domain-containing protein</fullName>
    </submittedName>
</protein>
<evidence type="ECO:0000313" key="5">
    <source>
        <dbReference type="Proteomes" id="UP000285575"/>
    </source>
</evidence>
<reference evidence="4 5" key="1">
    <citation type="submission" date="2019-01" db="EMBL/GenBank/DDBJ databases">
        <authorList>
            <person name="Chen W.-M."/>
        </authorList>
    </citation>
    <scope>NUCLEOTIDE SEQUENCE [LARGE SCALE GENOMIC DNA]</scope>
    <source>
        <strain evidence="4 5">KYPY4</strain>
    </source>
</reference>
<dbReference type="OrthoDB" id="9181422at2"/>
<feature type="compositionally biased region" description="Basic and acidic residues" evidence="1">
    <location>
        <begin position="66"/>
        <end position="81"/>
    </location>
</feature>
<keyword evidence="2" id="KW-0732">Signal</keyword>
<feature type="region of interest" description="Disordered" evidence="1">
    <location>
        <begin position="47"/>
        <end position="140"/>
    </location>
</feature>
<organism evidence="4 5">
    <name type="scientific">Rubrivivax rivuli</name>
    <dbReference type="NCBI Taxonomy" id="1862385"/>
    <lineage>
        <taxon>Bacteria</taxon>
        <taxon>Pseudomonadati</taxon>
        <taxon>Pseudomonadota</taxon>
        <taxon>Betaproteobacteria</taxon>
        <taxon>Burkholderiales</taxon>
        <taxon>Sphaerotilaceae</taxon>
        <taxon>Rubrivivax</taxon>
    </lineage>
</organism>
<dbReference type="InterPro" id="IPR025392">
    <property type="entry name" value="DUF4124"/>
</dbReference>
<evidence type="ECO:0000259" key="3">
    <source>
        <dbReference type="Pfam" id="PF13511"/>
    </source>
</evidence>
<accession>A0A437RHI0</accession>
<feature type="region of interest" description="Disordered" evidence="1">
    <location>
        <begin position="171"/>
        <end position="190"/>
    </location>
</feature>
<dbReference type="Proteomes" id="UP000285575">
    <property type="component" value="Unassembled WGS sequence"/>
</dbReference>
<feature type="chain" id="PRO_5019026878" evidence="2">
    <location>
        <begin position="45"/>
        <end position="190"/>
    </location>
</feature>
<feature type="compositionally biased region" description="Basic and acidic residues" evidence="1">
    <location>
        <begin position="106"/>
        <end position="140"/>
    </location>
</feature>
<name>A0A437RHI0_9BURK</name>
<sequence length="190" mass="20540">MHTPFAPCTAHAARRPPPQRVFSTPLLGLSLALVLALAAPAAHAQWKWRDKSGQINASDRPPPLDVPDKDIISRPPQETRRTVLSIPGAAAAASAASAPAATRAPAGERELEARRRAAEQEQAGKSKAEEEKLAAQRAENCRRARGHVAALESGQRMARVNEKGEREVLNDRARADEMRQSRAVIASDCR</sequence>